<comment type="subcellular location">
    <subcellularLocation>
        <location evidence="1">Endoplasmic reticulum membrane</location>
        <topology evidence="1">Peripheral membrane protein</topology>
    </subcellularLocation>
    <subcellularLocation>
        <location evidence="2">Preautophagosomal structure membrane</location>
        <topology evidence="2">Peripheral membrane protein</topology>
    </subcellularLocation>
</comment>
<name>A0A7S2RNH4_9STRA</name>
<dbReference type="PANTHER" id="PTHR13190:SF1">
    <property type="entry name" value="AUTOPHAGY-RELATED 2, ISOFORM A"/>
    <property type="match status" value="1"/>
</dbReference>
<evidence type="ECO:0000256" key="9">
    <source>
        <dbReference type="ARBA" id="ARBA00023136"/>
    </source>
</evidence>
<evidence type="ECO:0000256" key="6">
    <source>
        <dbReference type="ARBA" id="ARBA00022824"/>
    </source>
</evidence>
<evidence type="ECO:0000256" key="7">
    <source>
        <dbReference type="ARBA" id="ARBA00023006"/>
    </source>
</evidence>
<evidence type="ECO:0000256" key="2">
    <source>
        <dbReference type="ARBA" id="ARBA00004623"/>
    </source>
</evidence>
<keyword evidence="6" id="KW-0256">Endoplasmic reticulum</keyword>
<evidence type="ECO:0000256" key="4">
    <source>
        <dbReference type="ARBA" id="ARBA00018070"/>
    </source>
</evidence>
<organism evidence="13">
    <name type="scientific">Rhizochromulina marina</name>
    <dbReference type="NCBI Taxonomy" id="1034831"/>
    <lineage>
        <taxon>Eukaryota</taxon>
        <taxon>Sar</taxon>
        <taxon>Stramenopiles</taxon>
        <taxon>Ochrophyta</taxon>
        <taxon>Dictyochophyceae</taxon>
        <taxon>Rhizochromulinales</taxon>
        <taxon>Rhizochromulina</taxon>
    </lineage>
</organism>
<dbReference type="GO" id="GO:0005789">
    <property type="term" value="C:endoplasmic reticulum membrane"/>
    <property type="evidence" value="ECO:0007669"/>
    <property type="project" value="UniProtKB-SubCell"/>
</dbReference>
<keyword evidence="8" id="KW-0445">Lipid transport</keyword>
<evidence type="ECO:0000256" key="3">
    <source>
        <dbReference type="ARBA" id="ARBA00009714"/>
    </source>
</evidence>
<proteinExistence type="inferred from homology"/>
<dbReference type="GO" id="GO:0034727">
    <property type="term" value="P:piecemeal microautophagy of the nucleus"/>
    <property type="evidence" value="ECO:0007669"/>
    <property type="project" value="TreeGrafter"/>
</dbReference>
<dbReference type="GO" id="GO:0006869">
    <property type="term" value="P:lipid transport"/>
    <property type="evidence" value="ECO:0007669"/>
    <property type="project" value="UniProtKB-KW"/>
</dbReference>
<dbReference type="GO" id="GO:0061723">
    <property type="term" value="P:glycophagy"/>
    <property type="evidence" value="ECO:0007669"/>
    <property type="project" value="TreeGrafter"/>
</dbReference>
<evidence type="ECO:0000256" key="5">
    <source>
        <dbReference type="ARBA" id="ARBA00022448"/>
    </source>
</evidence>
<dbReference type="AlphaFoldDB" id="A0A7S2RNH4"/>
<dbReference type="EMBL" id="HBHJ01009719">
    <property type="protein sequence ID" value="CAD9676088.1"/>
    <property type="molecule type" value="Transcribed_RNA"/>
</dbReference>
<sequence>MNDKLEFLKLWPLSGLEIQLNPVRTTRTIDSNTLAQVVLDSWLDDLVSSQLHKIVTHAGPMRPLAAVGTGAANVVLLPIQRYHRDGKVLWGLKQGAGQLAHSMALEAVQVSADVSSVVANALRRVSAASEDRTSQSSSQPEGLRNGLLRARDSVSRGVATANRELVLVPIEEYRREGVGAAVAVAIRALPAAVLAPIVGASEGLSYTLLGLRNYMDPDRRLDDELKAVRRSAGGELDPAGPG</sequence>
<dbReference type="InterPro" id="IPR026849">
    <property type="entry name" value="ATG2"/>
</dbReference>
<feature type="region of interest" description="Disordered" evidence="12">
    <location>
        <begin position="128"/>
        <end position="147"/>
    </location>
</feature>
<evidence type="ECO:0000256" key="1">
    <source>
        <dbReference type="ARBA" id="ARBA00004406"/>
    </source>
</evidence>
<dbReference type="GO" id="GO:0000422">
    <property type="term" value="P:autophagy of mitochondrion"/>
    <property type="evidence" value="ECO:0007669"/>
    <property type="project" value="TreeGrafter"/>
</dbReference>
<evidence type="ECO:0000256" key="10">
    <source>
        <dbReference type="ARBA" id="ARBA00024479"/>
    </source>
</evidence>
<protein>
    <recommendedName>
        <fullName evidence="4">Autophagy-related protein 2</fullName>
    </recommendedName>
</protein>
<reference evidence="13" key="1">
    <citation type="submission" date="2021-01" db="EMBL/GenBank/DDBJ databases">
        <authorList>
            <person name="Corre E."/>
            <person name="Pelletier E."/>
            <person name="Niang G."/>
            <person name="Scheremetjew M."/>
            <person name="Finn R."/>
            <person name="Kale V."/>
            <person name="Holt S."/>
            <person name="Cochrane G."/>
            <person name="Meng A."/>
            <person name="Brown T."/>
            <person name="Cohen L."/>
        </authorList>
    </citation>
    <scope>NUCLEOTIDE SEQUENCE</scope>
    <source>
        <strain evidence="13">CCMP1243</strain>
    </source>
</reference>
<evidence type="ECO:0000256" key="11">
    <source>
        <dbReference type="ARBA" id="ARBA00024615"/>
    </source>
</evidence>
<dbReference type="GO" id="GO:0000045">
    <property type="term" value="P:autophagosome assembly"/>
    <property type="evidence" value="ECO:0007669"/>
    <property type="project" value="TreeGrafter"/>
</dbReference>
<accession>A0A7S2RNH4</accession>
<keyword evidence="9" id="KW-0472">Membrane</keyword>
<evidence type="ECO:0000313" key="13">
    <source>
        <dbReference type="EMBL" id="CAD9676088.1"/>
    </source>
</evidence>
<dbReference type="GO" id="GO:0061709">
    <property type="term" value="P:reticulophagy"/>
    <property type="evidence" value="ECO:0007669"/>
    <property type="project" value="TreeGrafter"/>
</dbReference>
<dbReference type="GO" id="GO:0043495">
    <property type="term" value="F:protein-membrane adaptor activity"/>
    <property type="evidence" value="ECO:0007669"/>
    <property type="project" value="TreeGrafter"/>
</dbReference>
<keyword evidence="7" id="KW-0072">Autophagy</keyword>
<evidence type="ECO:0000256" key="12">
    <source>
        <dbReference type="SAM" id="MobiDB-lite"/>
    </source>
</evidence>
<dbReference type="GO" id="GO:0061908">
    <property type="term" value="C:phagophore"/>
    <property type="evidence" value="ECO:0007669"/>
    <property type="project" value="TreeGrafter"/>
</dbReference>
<keyword evidence="5" id="KW-0813">Transport</keyword>
<dbReference type="GO" id="GO:0032266">
    <property type="term" value="F:phosphatidylinositol-3-phosphate binding"/>
    <property type="evidence" value="ECO:0007669"/>
    <property type="project" value="TreeGrafter"/>
</dbReference>
<comment type="catalytic activity">
    <reaction evidence="11">
        <text>a 1,2-diacyl-sn-glycero-3-phosphoethanolamine(in) = a 1,2-diacyl-sn-glycero-3-phosphoethanolamine(out)</text>
        <dbReference type="Rhea" id="RHEA:38895"/>
        <dbReference type="ChEBI" id="CHEBI:64612"/>
    </reaction>
</comment>
<evidence type="ECO:0000256" key="8">
    <source>
        <dbReference type="ARBA" id="ARBA00023055"/>
    </source>
</evidence>
<comment type="catalytic activity">
    <reaction evidence="10">
        <text>a 1,2-diacyl-sn-glycero-3-phospho-L-serine(in) = a 1,2-diacyl-sn-glycero-3-phospho-L-serine(out)</text>
        <dbReference type="Rhea" id="RHEA:38663"/>
        <dbReference type="ChEBI" id="CHEBI:57262"/>
    </reaction>
</comment>
<gene>
    <name evidence="13" type="ORF">RMAR1173_LOCUS6298</name>
</gene>
<dbReference type="Pfam" id="PF13329">
    <property type="entry name" value="ATG2_CAD"/>
    <property type="match status" value="1"/>
</dbReference>
<dbReference type="GO" id="GO:0034045">
    <property type="term" value="C:phagophore assembly site membrane"/>
    <property type="evidence" value="ECO:0007669"/>
    <property type="project" value="UniProtKB-SubCell"/>
</dbReference>
<dbReference type="PANTHER" id="PTHR13190">
    <property type="entry name" value="AUTOPHAGY-RELATED 2, ISOFORM A"/>
    <property type="match status" value="1"/>
</dbReference>
<comment type="similarity">
    <text evidence="3">Belongs to the ATG2 family.</text>
</comment>